<dbReference type="EMBL" id="LBHU01000001">
    <property type="protein sequence ID" value="KLI64785.1"/>
    <property type="molecule type" value="Genomic_DNA"/>
</dbReference>
<name>A0A0H0XWY5_9SPHN</name>
<keyword evidence="3" id="KW-1185">Reference proteome</keyword>
<organism evidence="2 3">
    <name type="scientific">Aurantiacibacter marinus</name>
    <dbReference type="NCBI Taxonomy" id="874156"/>
    <lineage>
        <taxon>Bacteria</taxon>
        <taxon>Pseudomonadati</taxon>
        <taxon>Pseudomonadota</taxon>
        <taxon>Alphaproteobacteria</taxon>
        <taxon>Sphingomonadales</taxon>
        <taxon>Erythrobacteraceae</taxon>
        <taxon>Aurantiacibacter</taxon>
    </lineage>
</organism>
<dbReference type="STRING" id="874156.GCA_001021555_00376"/>
<evidence type="ECO:0000256" key="1">
    <source>
        <dbReference type="SAM" id="MobiDB-lite"/>
    </source>
</evidence>
<dbReference type="RefSeq" id="WP_047092650.1">
    <property type="nucleotide sequence ID" value="NZ_LBHU01000001.1"/>
</dbReference>
<evidence type="ECO:0000313" key="3">
    <source>
        <dbReference type="Proteomes" id="UP000053455"/>
    </source>
</evidence>
<reference evidence="2 3" key="1">
    <citation type="submission" date="2015-04" db="EMBL/GenBank/DDBJ databases">
        <title>The draft genome sequence of Erythrobacter marinus HWDM-33.</title>
        <authorList>
            <person name="Zhuang L."/>
            <person name="Liu Y."/>
            <person name="Shao Z."/>
        </authorList>
    </citation>
    <scope>NUCLEOTIDE SEQUENCE [LARGE SCALE GENOMIC DNA]</scope>
    <source>
        <strain evidence="2 3">HWDM-33</strain>
    </source>
</reference>
<feature type="compositionally biased region" description="Basic and acidic residues" evidence="1">
    <location>
        <begin position="78"/>
        <end position="93"/>
    </location>
</feature>
<comment type="caution">
    <text evidence="2">The sequence shown here is derived from an EMBL/GenBank/DDBJ whole genome shotgun (WGS) entry which is preliminary data.</text>
</comment>
<proteinExistence type="predicted"/>
<accession>A0A0H0XWY5</accession>
<dbReference type="Proteomes" id="UP000053455">
    <property type="component" value="Unassembled WGS sequence"/>
</dbReference>
<dbReference type="PATRIC" id="fig|874156.12.peg.935"/>
<gene>
    <name evidence="2" type="ORF">AAV99_04500</name>
</gene>
<evidence type="ECO:0000313" key="2">
    <source>
        <dbReference type="EMBL" id="KLI64785.1"/>
    </source>
</evidence>
<protein>
    <submittedName>
        <fullName evidence="2">Uncharacterized protein</fullName>
    </submittedName>
</protein>
<dbReference type="AlphaFoldDB" id="A0A0H0XWY5"/>
<feature type="region of interest" description="Disordered" evidence="1">
    <location>
        <begin position="78"/>
        <end position="122"/>
    </location>
</feature>
<sequence length="122" mass="12864">MTMFEGKPPIASGAHCSQHDEIASEELCAIDWAELTAKLAAARDLRRELASGDDGIDDGTMASFDAHCALHLASHHGKFPDEASEENNKRGVNPDDLANGKGACAIVGRHAENGDPANRGNT</sequence>
<dbReference type="OrthoDB" id="7410258at2"/>